<protein>
    <submittedName>
        <fullName evidence="1">Uncharacterized protein</fullName>
    </submittedName>
</protein>
<name>A0ACD1GUX3_9EURO</name>
<dbReference type="EMBL" id="KZ824999">
    <property type="protein sequence ID" value="RAH65137.1"/>
    <property type="molecule type" value="Genomic_DNA"/>
</dbReference>
<sequence>MGKFTSIWQMLSVLVLSHEVDLANAFALGWSGVGVKKLGNMGLRYQLLRLCYMIRTSDCVLSGIFLPTEVRGGIP</sequence>
<proteinExistence type="predicted"/>
<evidence type="ECO:0000313" key="1">
    <source>
        <dbReference type="EMBL" id="RAH65137.1"/>
    </source>
</evidence>
<reference evidence="1" key="1">
    <citation type="submission" date="2018-02" db="EMBL/GenBank/DDBJ databases">
        <title>The genomes of Aspergillus section Nigri reveals drivers in fungal speciation.</title>
        <authorList>
            <consortium name="DOE Joint Genome Institute"/>
            <person name="Vesth T.C."/>
            <person name="Nybo J."/>
            <person name="Theobald S."/>
            <person name="Brandl J."/>
            <person name="Frisvad J.C."/>
            <person name="Nielsen K.F."/>
            <person name="Lyhne E.K."/>
            <person name="Kogle M.E."/>
            <person name="Kuo A."/>
            <person name="Riley R."/>
            <person name="Clum A."/>
            <person name="Nolan M."/>
            <person name="Lipzen A."/>
            <person name="Salamov A."/>
            <person name="Henrissat B."/>
            <person name="Wiebenga A."/>
            <person name="De vries R.P."/>
            <person name="Grigoriev I.V."/>
            <person name="Mortensen U.H."/>
            <person name="Andersen M.R."/>
            <person name="Baker S.E."/>
        </authorList>
    </citation>
    <scope>NUCLEOTIDE SEQUENCE</scope>
    <source>
        <strain evidence="1">CBS 121060</strain>
    </source>
</reference>
<gene>
    <name evidence="1" type="ORF">BO66DRAFT_215601</name>
</gene>
<evidence type="ECO:0000313" key="2">
    <source>
        <dbReference type="Proteomes" id="UP000249661"/>
    </source>
</evidence>
<dbReference type="Proteomes" id="UP000249661">
    <property type="component" value="Unassembled WGS sequence"/>
</dbReference>
<keyword evidence="2" id="KW-1185">Reference proteome</keyword>
<accession>A0ACD1GUX3</accession>
<organism evidence="1 2">
    <name type="scientific">Aspergillus aculeatinus CBS 121060</name>
    <dbReference type="NCBI Taxonomy" id="1448322"/>
    <lineage>
        <taxon>Eukaryota</taxon>
        <taxon>Fungi</taxon>
        <taxon>Dikarya</taxon>
        <taxon>Ascomycota</taxon>
        <taxon>Pezizomycotina</taxon>
        <taxon>Eurotiomycetes</taxon>
        <taxon>Eurotiomycetidae</taxon>
        <taxon>Eurotiales</taxon>
        <taxon>Aspergillaceae</taxon>
        <taxon>Aspergillus</taxon>
        <taxon>Aspergillus subgen. Circumdati</taxon>
    </lineage>
</organism>